<evidence type="ECO:0000313" key="2">
    <source>
        <dbReference type="EMBL" id="UYF93704.1"/>
    </source>
</evidence>
<accession>A0A059MU20</accession>
<proteinExistence type="predicted"/>
<reference evidence="1" key="2">
    <citation type="submission" date="2019-10" db="EMBL/GenBank/DDBJ databases">
        <title>Draft genome sequence of Rhodococcus aetherivorans JCM 14343.</title>
        <authorList>
            <person name="Inoue D."/>
            <person name="Nakazawa M."/>
            <person name="Yamamoto N."/>
            <person name="Sei K."/>
            <person name="Ike M."/>
        </authorList>
    </citation>
    <scope>NUCLEOTIDE SEQUENCE</scope>
    <source>
        <strain evidence="1">JCM 14343</strain>
    </source>
</reference>
<dbReference type="Proteomes" id="UP001163947">
    <property type="component" value="Chromosome"/>
</dbReference>
<reference evidence="1 3" key="1">
    <citation type="journal article" date="2018" name="Biodegradation">
        <title>1,4-Dioxane degradation characteristics of Rhodococcus aetherivorans JCM 14343.</title>
        <authorList>
            <person name="Inoue D."/>
            <person name="Tsunoda T."/>
            <person name="Yamamoto N."/>
            <person name="Ike M."/>
            <person name="Sei K."/>
        </authorList>
    </citation>
    <scope>NUCLEOTIDE SEQUENCE [LARGE SCALE GENOMIC DNA]</scope>
    <source>
        <strain evidence="1 3">JCM 14343</strain>
    </source>
</reference>
<evidence type="ECO:0000313" key="4">
    <source>
        <dbReference type="Proteomes" id="UP001163947"/>
    </source>
</evidence>
<dbReference type="Proteomes" id="UP000325466">
    <property type="component" value="Unassembled WGS sequence"/>
</dbReference>
<dbReference type="KEGG" id="rav:AAT18_03955"/>
<evidence type="ECO:0000313" key="1">
    <source>
        <dbReference type="EMBL" id="GES35669.1"/>
    </source>
</evidence>
<protein>
    <recommendedName>
        <fullName evidence="5">Ferredoxin</fullName>
    </recommendedName>
</protein>
<evidence type="ECO:0000313" key="3">
    <source>
        <dbReference type="Proteomes" id="UP000325466"/>
    </source>
</evidence>
<reference evidence="2" key="3">
    <citation type="submission" date="2022-09" db="EMBL/GenBank/DDBJ databases">
        <title>The genome sequence of Rhodococcus aetherivorans N1.</title>
        <authorList>
            <person name="Jiang W."/>
        </authorList>
    </citation>
    <scope>NUCLEOTIDE SEQUENCE</scope>
    <source>
        <strain evidence="2">N1</strain>
    </source>
</reference>
<dbReference type="AlphaFoldDB" id="A0A059MU20"/>
<organism evidence="2 4">
    <name type="scientific">Rhodococcus aetherivorans</name>
    <dbReference type="NCBI Taxonomy" id="191292"/>
    <lineage>
        <taxon>Bacteria</taxon>
        <taxon>Bacillati</taxon>
        <taxon>Actinomycetota</taxon>
        <taxon>Actinomycetes</taxon>
        <taxon>Mycobacteriales</taxon>
        <taxon>Nocardiaceae</taxon>
        <taxon>Rhodococcus</taxon>
    </lineage>
</organism>
<dbReference type="EMBL" id="CP106982">
    <property type="protein sequence ID" value="UYF93704.1"/>
    <property type="molecule type" value="Genomic_DNA"/>
</dbReference>
<dbReference type="EMBL" id="BLAH01000026">
    <property type="protein sequence ID" value="GES35669.1"/>
    <property type="molecule type" value="Genomic_DNA"/>
</dbReference>
<name>A0A059MU20_9NOCA</name>
<dbReference type="RefSeq" id="WP_006937751.1">
    <property type="nucleotide sequence ID" value="NZ_BAAAYP010000041.1"/>
</dbReference>
<accession>A0A0F6Y9A0</accession>
<evidence type="ECO:0008006" key="5">
    <source>
        <dbReference type="Google" id="ProtNLM"/>
    </source>
</evidence>
<keyword evidence="3" id="KW-1185">Reference proteome</keyword>
<gene>
    <name evidence="2" type="ORF">OCS65_25260</name>
    <name evidence="1" type="ORF">RAJCM14343_0918</name>
</gene>
<sequence>MDPSTRARRWAKAPDFAGQPARVEAVRAQTAIDKINYLDSGLHEVRCRECGTCVLVRKNSFDHTSVQWCENPASVCPNFRDDATPGALRDGCPQLRASIEQAVLDGRITVPD</sequence>
<accession>N1M5P2</accession>
<dbReference type="GeneID" id="83623798"/>